<comment type="caution">
    <text evidence="2">The sequence shown here is derived from an EMBL/GenBank/DDBJ whole genome shotgun (WGS) entry which is preliminary data.</text>
</comment>
<evidence type="ECO:0000313" key="2">
    <source>
        <dbReference type="EMBL" id="KAK0182363.1"/>
    </source>
</evidence>
<dbReference type="NCBIfam" id="TIGR00756">
    <property type="entry name" value="PPR"/>
    <property type="match status" value="1"/>
</dbReference>
<dbReference type="GO" id="GO:0005634">
    <property type="term" value="C:nucleus"/>
    <property type="evidence" value="ECO:0007669"/>
    <property type="project" value="TreeGrafter"/>
</dbReference>
<reference evidence="2" key="2">
    <citation type="submission" date="2023-03" db="EMBL/GenBank/DDBJ databases">
        <authorList>
            <person name="Inwood S.N."/>
            <person name="Skelly J.G."/>
            <person name="Guhlin J."/>
            <person name="Harrop T.W.R."/>
            <person name="Goldson S.G."/>
            <person name="Dearden P.K."/>
        </authorList>
    </citation>
    <scope>NUCLEOTIDE SEQUENCE</scope>
    <source>
        <strain evidence="2">Lincoln</strain>
        <tissue evidence="2">Whole body</tissue>
    </source>
</reference>
<dbReference type="Proteomes" id="UP001168972">
    <property type="component" value="Unassembled WGS sequence"/>
</dbReference>
<dbReference type="GO" id="GO:0070129">
    <property type="term" value="P:regulation of mitochondrial translation"/>
    <property type="evidence" value="ECO:0007669"/>
    <property type="project" value="TreeGrafter"/>
</dbReference>
<dbReference type="AlphaFoldDB" id="A0AA39L220"/>
<gene>
    <name evidence="2" type="ORF">PV327_000512</name>
</gene>
<dbReference type="GO" id="GO:0003730">
    <property type="term" value="F:mRNA 3'-UTR binding"/>
    <property type="evidence" value="ECO:0007669"/>
    <property type="project" value="TreeGrafter"/>
</dbReference>
<reference evidence="2" key="1">
    <citation type="journal article" date="2023" name="bioRxiv">
        <title>Scaffold-level genome assemblies of two parasitoid biocontrol wasps reveal the parthenogenesis mechanism and an associated novel virus.</title>
        <authorList>
            <person name="Inwood S."/>
            <person name="Skelly J."/>
            <person name="Guhlin J."/>
            <person name="Harrop T."/>
            <person name="Goldson S."/>
            <person name="Dearden P."/>
        </authorList>
    </citation>
    <scope>NUCLEOTIDE SEQUENCE</scope>
    <source>
        <strain evidence="2">Lincoln</strain>
        <tissue evidence="2">Whole body</tissue>
    </source>
</reference>
<organism evidence="2 3">
    <name type="scientific">Microctonus hyperodae</name>
    <name type="common">Parasitoid wasp</name>
    <dbReference type="NCBI Taxonomy" id="165561"/>
    <lineage>
        <taxon>Eukaryota</taxon>
        <taxon>Metazoa</taxon>
        <taxon>Ecdysozoa</taxon>
        <taxon>Arthropoda</taxon>
        <taxon>Hexapoda</taxon>
        <taxon>Insecta</taxon>
        <taxon>Pterygota</taxon>
        <taxon>Neoptera</taxon>
        <taxon>Endopterygota</taxon>
        <taxon>Hymenoptera</taxon>
        <taxon>Apocrita</taxon>
        <taxon>Ichneumonoidea</taxon>
        <taxon>Braconidae</taxon>
        <taxon>Euphorinae</taxon>
        <taxon>Microctonus</taxon>
    </lineage>
</organism>
<evidence type="ECO:0000256" key="1">
    <source>
        <dbReference type="PROSITE-ProRule" id="PRU00708"/>
    </source>
</evidence>
<dbReference type="PANTHER" id="PTHR46669">
    <property type="entry name" value="LEUCINE-RICH PPR MOTIF-CONTAINING PROTEIN, MITOCHONDRIAL"/>
    <property type="match status" value="1"/>
</dbReference>
<keyword evidence="3" id="KW-1185">Reference proteome</keyword>
<accession>A0AA39L220</accession>
<evidence type="ECO:0008006" key="4">
    <source>
        <dbReference type="Google" id="ProtNLM"/>
    </source>
</evidence>
<name>A0AA39L220_MICHY</name>
<dbReference type="EMBL" id="JAQQBR010000001">
    <property type="protein sequence ID" value="KAK0182363.1"/>
    <property type="molecule type" value="Genomic_DNA"/>
</dbReference>
<dbReference type="GO" id="GO:0005739">
    <property type="term" value="C:mitochondrion"/>
    <property type="evidence" value="ECO:0007669"/>
    <property type="project" value="TreeGrafter"/>
</dbReference>
<dbReference type="PANTHER" id="PTHR46669:SF2">
    <property type="entry name" value="EG:BACN32G11.3 PROTEIN"/>
    <property type="match status" value="1"/>
</dbReference>
<evidence type="ECO:0000313" key="3">
    <source>
        <dbReference type="Proteomes" id="UP001168972"/>
    </source>
</evidence>
<dbReference type="InterPro" id="IPR033490">
    <property type="entry name" value="LRP130"/>
</dbReference>
<proteinExistence type="predicted"/>
<dbReference type="PROSITE" id="PS51375">
    <property type="entry name" value="PPR"/>
    <property type="match status" value="1"/>
</dbReference>
<dbReference type="Pfam" id="PF01535">
    <property type="entry name" value="PPR"/>
    <property type="match status" value="1"/>
</dbReference>
<sequence>MTLFQKFMDIFSKNEMEISSQDAKLIMEILSSKHNDKDEIIDSIISSPIITDPLTKQTDFVPTSSIPHPRDMTIEELECHLIELKSKGLNYRGVLRKLLMKHSKKNNIKRVESILEEIKKYNMTMTSGMKINLFEFYARNGRIGELREILMDIKNNDPDFKIDPPKILSAAVALARENKVDVGQEIIRNNGKSSFQMERKCWELLNTIAHSEQPQLVNSTLDLLVKNNYCDIKNIVLGPLIRRHLIKNNIPAAVNEFQMIVDQYKKTPLRQELVSLIIELSNSDSSNKQQMKSMLADVLSSVAKIYGNDTVEMELIIGYARSGMKTELRTAFQNLRVISAPIEQYVKYMQDDVKLNVLHTILDTSHGIENINRHSICDLILSIYCNNGNYQDALNLWNKMKNEKLTPSVQFKNNLSMLLSNHKLKIPNEILKM</sequence>
<protein>
    <recommendedName>
        <fullName evidence="4">Pentatricopeptide repeat-containing protein</fullName>
    </recommendedName>
</protein>
<dbReference type="InterPro" id="IPR002885">
    <property type="entry name" value="PPR_rpt"/>
</dbReference>
<feature type="repeat" description="PPR" evidence="1">
    <location>
        <begin position="373"/>
        <end position="407"/>
    </location>
</feature>